<gene>
    <name evidence="1" type="ordered locus">Ngar_c29160</name>
</gene>
<evidence type="ECO:0000313" key="1">
    <source>
        <dbReference type="EMBL" id="AFU59835.1"/>
    </source>
</evidence>
<dbReference type="InParanoid" id="K0IIR5"/>
<protein>
    <submittedName>
        <fullName evidence="1">Uncharacterized protein</fullName>
    </submittedName>
</protein>
<dbReference type="HOGENOM" id="CLU_2392991_0_0_2"/>
<reference evidence="1 2" key="1">
    <citation type="journal article" date="2012" name="Environ. Microbiol.">
        <title>The genome of the ammonia-oxidizing Candidatus Nitrososphaera gargensis: insights into metabolic versatility and environmental adaptations.</title>
        <authorList>
            <person name="Spang A."/>
            <person name="Poehlein A."/>
            <person name="Offre P."/>
            <person name="Zumbragel S."/>
            <person name="Haider S."/>
            <person name="Rychlik N."/>
            <person name="Nowka B."/>
            <person name="Schmeisser C."/>
            <person name="Lebedeva E.V."/>
            <person name="Rattei T."/>
            <person name="Bohm C."/>
            <person name="Schmid M."/>
            <person name="Galushko A."/>
            <person name="Hatzenpichler R."/>
            <person name="Weinmaier T."/>
            <person name="Daniel R."/>
            <person name="Schleper C."/>
            <person name="Spieck E."/>
            <person name="Streit W."/>
            <person name="Wagner M."/>
        </authorList>
    </citation>
    <scope>NUCLEOTIDE SEQUENCE [LARGE SCALE GENOMIC DNA]</scope>
    <source>
        <strain evidence="2">Ga9.2</strain>
    </source>
</reference>
<sequence length="93" mass="11289">MKMANIRFDDPEDLGRPSRVFIELMMRLELLDYARRYFERKGDSSSLKRAGEIRKFYKQTICDSVYIVRSIIPDELMHEHSKLFCKRIRKERD</sequence>
<name>K0IIR5_NITGG</name>
<accession>K0IIR5</accession>
<dbReference type="AlphaFoldDB" id="K0IIR5"/>
<organism evidence="1 2">
    <name type="scientific">Nitrososphaera gargensis (strain Ga9.2)</name>
    <dbReference type="NCBI Taxonomy" id="1237085"/>
    <lineage>
        <taxon>Archaea</taxon>
        <taxon>Nitrososphaerota</taxon>
        <taxon>Nitrososphaeria</taxon>
        <taxon>Nitrososphaerales</taxon>
        <taxon>Nitrososphaeraceae</taxon>
        <taxon>Nitrososphaera</taxon>
    </lineage>
</organism>
<dbReference type="EMBL" id="CP002408">
    <property type="protein sequence ID" value="AFU59835.1"/>
    <property type="molecule type" value="Genomic_DNA"/>
</dbReference>
<dbReference type="STRING" id="1237085.Ngar_c29160"/>
<dbReference type="KEGG" id="nga:Ngar_c29160"/>
<dbReference type="Proteomes" id="UP000008037">
    <property type="component" value="Chromosome"/>
</dbReference>
<keyword evidence="2" id="KW-1185">Reference proteome</keyword>
<dbReference type="BioCyc" id="CNIT1237085:G1324-2916-MONOMER"/>
<proteinExistence type="predicted"/>
<evidence type="ECO:0000313" key="2">
    <source>
        <dbReference type="Proteomes" id="UP000008037"/>
    </source>
</evidence>